<feature type="region of interest" description="Disordered" evidence="1">
    <location>
        <begin position="332"/>
        <end position="354"/>
    </location>
</feature>
<keyword evidence="2" id="KW-1133">Transmembrane helix</keyword>
<dbReference type="AlphaFoldDB" id="A0A9W6BR65"/>
<comment type="caution">
    <text evidence="3">The sequence shown here is derived from an EMBL/GenBank/DDBJ whole genome shotgun (WGS) entry which is preliminary data.</text>
</comment>
<feature type="transmembrane region" description="Helical" evidence="2">
    <location>
        <begin position="117"/>
        <end position="140"/>
    </location>
</feature>
<accession>A0A9W6BR65</accession>
<feature type="transmembrane region" description="Helical" evidence="2">
    <location>
        <begin position="86"/>
        <end position="105"/>
    </location>
</feature>
<feature type="region of interest" description="Disordered" evidence="1">
    <location>
        <begin position="22"/>
        <end position="44"/>
    </location>
</feature>
<evidence type="ECO:0000313" key="3">
    <source>
        <dbReference type="EMBL" id="GLC56747.1"/>
    </source>
</evidence>
<keyword evidence="2" id="KW-0812">Transmembrane</keyword>
<sequence>MATYEPGQTLLDPFLAAPGGTTAPTATGLPGGTPAGGSAGGLDEKQSKRIAEGVNEEYHDPYDDWSSRDTLLALVPVIMAFALQDAAFRVGLIIAVAGASFLLVMRTVAWDSRYKKVWPMLELISVPLFAILLGLSFVNLKQVNKWFPTITGITLAFTALVGRRADPWVTGGQTIGSVDRDGLWSCAASFGGAAKSRDQLSLMWRRPFTAHYARYPKFDRGGSLLWRHTPTWRRTSDVATLGWFTAFTVWMLLTLIQIQIQEGGALGQAPQLTGHHAGSHALNVIFNYITPAVFSLAALIYQQMLGNHYRKSTVRNLDRYFGRAHISHVPGTGTMQQQATYPSGPAEAQGATNV</sequence>
<feature type="transmembrane region" description="Helical" evidence="2">
    <location>
        <begin position="280"/>
        <end position="301"/>
    </location>
</feature>
<evidence type="ECO:0000256" key="2">
    <source>
        <dbReference type="SAM" id="Phobius"/>
    </source>
</evidence>
<dbReference type="EMBL" id="BRXU01000016">
    <property type="protein sequence ID" value="GLC56747.1"/>
    <property type="molecule type" value="Genomic_DNA"/>
</dbReference>
<name>A0A9W6BR65_9CHLO</name>
<feature type="compositionally biased region" description="Gly residues" evidence="1">
    <location>
        <begin position="29"/>
        <end position="40"/>
    </location>
</feature>
<keyword evidence="4" id="KW-1185">Reference proteome</keyword>
<reference evidence="3 4" key="1">
    <citation type="journal article" date="2023" name="Commun. Biol.">
        <title>Reorganization of the ancestral sex-determining regions during the evolution of trioecy in Pleodorina starrii.</title>
        <authorList>
            <person name="Takahashi K."/>
            <person name="Suzuki S."/>
            <person name="Kawai-Toyooka H."/>
            <person name="Yamamoto K."/>
            <person name="Hamaji T."/>
            <person name="Ootsuki R."/>
            <person name="Yamaguchi H."/>
            <person name="Kawachi M."/>
            <person name="Higashiyama T."/>
            <person name="Nozaki H."/>
        </authorList>
    </citation>
    <scope>NUCLEOTIDE SEQUENCE [LARGE SCALE GENOMIC DNA]</scope>
    <source>
        <strain evidence="3 4">NIES-4479</strain>
    </source>
</reference>
<protein>
    <submittedName>
        <fullName evidence="3">Uncharacterized protein</fullName>
    </submittedName>
</protein>
<gene>
    <name evidence="3" type="primary">PLEST007350</name>
    <name evidence="3" type="ORF">PLESTB_001141400</name>
</gene>
<keyword evidence="2" id="KW-0472">Membrane</keyword>
<evidence type="ECO:0000313" key="4">
    <source>
        <dbReference type="Proteomes" id="UP001165080"/>
    </source>
</evidence>
<dbReference type="Proteomes" id="UP001165080">
    <property type="component" value="Unassembled WGS sequence"/>
</dbReference>
<proteinExistence type="predicted"/>
<feature type="transmembrane region" description="Helical" evidence="2">
    <location>
        <begin position="241"/>
        <end position="260"/>
    </location>
</feature>
<organism evidence="3 4">
    <name type="scientific">Pleodorina starrii</name>
    <dbReference type="NCBI Taxonomy" id="330485"/>
    <lineage>
        <taxon>Eukaryota</taxon>
        <taxon>Viridiplantae</taxon>
        <taxon>Chlorophyta</taxon>
        <taxon>core chlorophytes</taxon>
        <taxon>Chlorophyceae</taxon>
        <taxon>CS clade</taxon>
        <taxon>Chlamydomonadales</taxon>
        <taxon>Volvocaceae</taxon>
        <taxon>Pleodorina</taxon>
    </lineage>
</organism>
<evidence type="ECO:0000256" key="1">
    <source>
        <dbReference type="SAM" id="MobiDB-lite"/>
    </source>
</evidence>